<organism evidence="1 2">
    <name type="scientific">Aspergillus aculeatus (strain ATCC 16872 / CBS 172.66 / WB 5094)</name>
    <dbReference type="NCBI Taxonomy" id="690307"/>
    <lineage>
        <taxon>Eukaryota</taxon>
        <taxon>Fungi</taxon>
        <taxon>Dikarya</taxon>
        <taxon>Ascomycota</taxon>
        <taxon>Pezizomycotina</taxon>
        <taxon>Eurotiomycetes</taxon>
        <taxon>Eurotiomycetidae</taxon>
        <taxon>Eurotiales</taxon>
        <taxon>Aspergillaceae</taxon>
        <taxon>Aspergillus</taxon>
        <taxon>Aspergillus subgen. Circumdati</taxon>
    </lineage>
</organism>
<sequence>MSYSARIKNFDFDTFLDFNLFEHLDDEEEDLFYKNRLAAVANGDMTLEQAATDIDAYITQEADRVHEVPRAYHFNLERLPEEIRGKLPLPEDDDEEENMYTTLEFWPMGGGWLSLEMAARIEGDAYIYHPASAEQLRLPPTETDLRMWNFQSAIARITALDLIDCGWISSLETILPTHSWHPEGRNDIDSDDQEWLNSKDQGWKEQFAYVAKEESVSIHAQELAGEVLEKMIGYEGEDACGL</sequence>
<proteinExistence type="predicted"/>
<dbReference type="STRING" id="690307.A0A1L9WIZ2"/>
<protein>
    <submittedName>
        <fullName evidence="1">Uncharacterized protein</fullName>
    </submittedName>
</protein>
<dbReference type="GeneID" id="30971516"/>
<gene>
    <name evidence="1" type="ORF">ASPACDRAFT_1859833</name>
</gene>
<dbReference type="Proteomes" id="UP000184546">
    <property type="component" value="Unassembled WGS sequence"/>
</dbReference>
<evidence type="ECO:0000313" key="2">
    <source>
        <dbReference type="Proteomes" id="UP000184546"/>
    </source>
</evidence>
<reference evidence="2" key="1">
    <citation type="journal article" date="2017" name="Genome Biol.">
        <title>Comparative genomics reveals high biological diversity and specific adaptations in the industrially and medically important fungal genus Aspergillus.</title>
        <authorList>
            <person name="de Vries R.P."/>
            <person name="Riley R."/>
            <person name="Wiebenga A."/>
            <person name="Aguilar-Osorio G."/>
            <person name="Amillis S."/>
            <person name="Uchima C.A."/>
            <person name="Anderluh G."/>
            <person name="Asadollahi M."/>
            <person name="Askin M."/>
            <person name="Barry K."/>
            <person name="Battaglia E."/>
            <person name="Bayram O."/>
            <person name="Benocci T."/>
            <person name="Braus-Stromeyer S.A."/>
            <person name="Caldana C."/>
            <person name="Canovas D."/>
            <person name="Cerqueira G.C."/>
            <person name="Chen F."/>
            <person name="Chen W."/>
            <person name="Choi C."/>
            <person name="Clum A."/>
            <person name="Dos Santos R.A."/>
            <person name="Damasio A.R."/>
            <person name="Diallinas G."/>
            <person name="Emri T."/>
            <person name="Fekete E."/>
            <person name="Flipphi M."/>
            <person name="Freyberg S."/>
            <person name="Gallo A."/>
            <person name="Gournas C."/>
            <person name="Habgood R."/>
            <person name="Hainaut M."/>
            <person name="Harispe M.L."/>
            <person name="Henrissat B."/>
            <person name="Hilden K.S."/>
            <person name="Hope R."/>
            <person name="Hossain A."/>
            <person name="Karabika E."/>
            <person name="Karaffa L."/>
            <person name="Karanyi Z."/>
            <person name="Krasevec N."/>
            <person name="Kuo A."/>
            <person name="Kusch H."/>
            <person name="LaButti K."/>
            <person name="Lagendijk E.L."/>
            <person name="Lapidus A."/>
            <person name="Levasseur A."/>
            <person name="Lindquist E."/>
            <person name="Lipzen A."/>
            <person name="Logrieco A.F."/>
            <person name="MacCabe A."/>
            <person name="Maekelae M.R."/>
            <person name="Malavazi I."/>
            <person name="Melin P."/>
            <person name="Meyer V."/>
            <person name="Mielnichuk N."/>
            <person name="Miskei M."/>
            <person name="Molnar A.P."/>
            <person name="Mule G."/>
            <person name="Ngan C.Y."/>
            <person name="Orejas M."/>
            <person name="Orosz E."/>
            <person name="Ouedraogo J.P."/>
            <person name="Overkamp K.M."/>
            <person name="Park H.-S."/>
            <person name="Perrone G."/>
            <person name="Piumi F."/>
            <person name="Punt P.J."/>
            <person name="Ram A.F."/>
            <person name="Ramon A."/>
            <person name="Rauscher S."/>
            <person name="Record E."/>
            <person name="Riano-Pachon D.M."/>
            <person name="Robert V."/>
            <person name="Roehrig J."/>
            <person name="Ruller R."/>
            <person name="Salamov A."/>
            <person name="Salih N.S."/>
            <person name="Samson R.A."/>
            <person name="Sandor E."/>
            <person name="Sanguinetti M."/>
            <person name="Schuetze T."/>
            <person name="Sepcic K."/>
            <person name="Shelest E."/>
            <person name="Sherlock G."/>
            <person name="Sophianopoulou V."/>
            <person name="Squina F.M."/>
            <person name="Sun H."/>
            <person name="Susca A."/>
            <person name="Todd R.B."/>
            <person name="Tsang A."/>
            <person name="Unkles S.E."/>
            <person name="van de Wiele N."/>
            <person name="van Rossen-Uffink D."/>
            <person name="Oliveira J.V."/>
            <person name="Vesth T.C."/>
            <person name="Visser J."/>
            <person name="Yu J.-H."/>
            <person name="Zhou M."/>
            <person name="Andersen M.R."/>
            <person name="Archer D.B."/>
            <person name="Baker S.E."/>
            <person name="Benoit I."/>
            <person name="Brakhage A.A."/>
            <person name="Braus G.H."/>
            <person name="Fischer R."/>
            <person name="Frisvad J.C."/>
            <person name="Goldman G.H."/>
            <person name="Houbraken J."/>
            <person name="Oakley B."/>
            <person name="Pocsi I."/>
            <person name="Scazzocchio C."/>
            <person name="Seiboth B."/>
            <person name="vanKuyk P.A."/>
            <person name="Wortman J."/>
            <person name="Dyer P.S."/>
            <person name="Grigoriev I.V."/>
        </authorList>
    </citation>
    <scope>NUCLEOTIDE SEQUENCE [LARGE SCALE GENOMIC DNA]</scope>
    <source>
        <strain evidence="2">ATCC 16872 / CBS 172.66 / WB 5094</strain>
    </source>
</reference>
<evidence type="ECO:0000313" key="1">
    <source>
        <dbReference type="EMBL" id="OJJ96087.1"/>
    </source>
</evidence>
<dbReference type="EMBL" id="KV878987">
    <property type="protein sequence ID" value="OJJ96087.1"/>
    <property type="molecule type" value="Genomic_DNA"/>
</dbReference>
<keyword evidence="2" id="KW-1185">Reference proteome</keyword>
<accession>A0A1L9WIZ2</accession>
<dbReference type="RefSeq" id="XP_020052427.1">
    <property type="nucleotide sequence ID" value="XM_020197702.1"/>
</dbReference>
<dbReference type="OrthoDB" id="3350591at2759"/>
<dbReference type="AlphaFoldDB" id="A0A1L9WIZ2"/>
<dbReference type="VEuPathDB" id="FungiDB:ASPACDRAFT_1859833"/>
<dbReference type="OMA" id="EWKRQFA"/>
<name>A0A1L9WIZ2_ASPA1</name>